<protein>
    <submittedName>
        <fullName evidence="3">Acetolactate synthase large subunit</fullName>
    </submittedName>
</protein>
<dbReference type="Gene3D" id="3.40.50.970">
    <property type="match status" value="1"/>
</dbReference>
<dbReference type="InterPro" id="IPR029035">
    <property type="entry name" value="DHS-like_NAD/FAD-binding_dom"/>
</dbReference>
<dbReference type="InterPro" id="IPR012001">
    <property type="entry name" value="Thiamin_PyroP_enz_TPP-bd_dom"/>
</dbReference>
<dbReference type="CDD" id="cd07035">
    <property type="entry name" value="TPP_PYR_POX_like"/>
    <property type="match status" value="1"/>
</dbReference>
<name>A0A955L6L8_9BACT</name>
<feature type="domain" description="Thiamine pyrophosphate enzyme N-terminal TPP-binding" evidence="2">
    <location>
        <begin position="1"/>
        <end position="117"/>
    </location>
</feature>
<dbReference type="FunFam" id="3.40.50.970:FF:000007">
    <property type="entry name" value="Acetolactate synthase"/>
    <property type="match status" value="1"/>
</dbReference>
<dbReference type="PANTHER" id="PTHR18968:SF129">
    <property type="entry name" value="ACETOLACTATE SYNTHASE"/>
    <property type="match status" value="1"/>
</dbReference>
<dbReference type="EMBL" id="JAGQLK010000150">
    <property type="protein sequence ID" value="MCA9383844.1"/>
    <property type="molecule type" value="Genomic_DNA"/>
</dbReference>
<dbReference type="GO" id="GO:0009097">
    <property type="term" value="P:isoleucine biosynthetic process"/>
    <property type="evidence" value="ECO:0007669"/>
    <property type="project" value="TreeGrafter"/>
</dbReference>
<dbReference type="GO" id="GO:0003984">
    <property type="term" value="F:acetolactate synthase activity"/>
    <property type="evidence" value="ECO:0007669"/>
    <property type="project" value="TreeGrafter"/>
</dbReference>
<dbReference type="SUPFAM" id="SSF52518">
    <property type="entry name" value="Thiamin diphosphate-binding fold (THDP-binding)"/>
    <property type="match status" value="1"/>
</dbReference>
<dbReference type="SUPFAM" id="SSF52467">
    <property type="entry name" value="DHS-like NAD/FAD-binding domain"/>
    <property type="match status" value="1"/>
</dbReference>
<dbReference type="GO" id="GO:0050660">
    <property type="term" value="F:flavin adenine dinucleotide binding"/>
    <property type="evidence" value="ECO:0007669"/>
    <property type="project" value="TreeGrafter"/>
</dbReference>
<dbReference type="AlphaFoldDB" id="A0A955L6L8"/>
<comment type="caution">
    <text evidence="3">The sequence shown here is derived from an EMBL/GenBank/DDBJ whole genome shotgun (WGS) entry which is preliminary data.</text>
</comment>
<evidence type="ECO:0000313" key="4">
    <source>
        <dbReference type="Proteomes" id="UP000783287"/>
    </source>
</evidence>
<reference evidence="3" key="2">
    <citation type="journal article" date="2021" name="Microbiome">
        <title>Successional dynamics and alternative stable states in a saline activated sludge microbial community over 9 years.</title>
        <authorList>
            <person name="Wang Y."/>
            <person name="Ye J."/>
            <person name="Ju F."/>
            <person name="Liu L."/>
            <person name="Boyd J.A."/>
            <person name="Deng Y."/>
            <person name="Parks D.H."/>
            <person name="Jiang X."/>
            <person name="Yin X."/>
            <person name="Woodcroft B.J."/>
            <person name="Tyson G.W."/>
            <person name="Hugenholtz P."/>
            <person name="Polz M.F."/>
            <person name="Zhang T."/>
        </authorList>
    </citation>
    <scope>NUCLEOTIDE SEQUENCE</scope>
    <source>
        <strain evidence="3">HKST-UBA14</strain>
    </source>
</reference>
<evidence type="ECO:0000259" key="2">
    <source>
        <dbReference type="Pfam" id="PF02776"/>
    </source>
</evidence>
<organism evidence="3 4">
    <name type="scientific">Candidatus Dojkabacteria bacterium</name>
    <dbReference type="NCBI Taxonomy" id="2099670"/>
    <lineage>
        <taxon>Bacteria</taxon>
        <taxon>Candidatus Dojkabacteria</taxon>
    </lineage>
</organism>
<evidence type="ECO:0000313" key="3">
    <source>
        <dbReference type="EMBL" id="MCA9383844.1"/>
    </source>
</evidence>
<evidence type="ECO:0000256" key="1">
    <source>
        <dbReference type="ARBA" id="ARBA00007812"/>
    </source>
</evidence>
<dbReference type="PANTHER" id="PTHR18968">
    <property type="entry name" value="THIAMINE PYROPHOSPHATE ENZYMES"/>
    <property type="match status" value="1"/>
</dbReference>
<dbReference type="GO" id="GO:0009099">
    <property type="term" value="P:L-valine biosynthetic process"/>
    <property type="evidence" value="ECO:0007669"/>
    <property type="project" value="TreeGrafter"/>
</dbReference>
<sequence>MKASDVFVQALEAEGVKYVFGIGGEENLDLMESLRNSSIMFIPTRHEQAAGFMAATYGRLTGVPGVALSTLGPGATNLVTAAAYAHLGAMPMIILTGQKPIGTAPQGSFQKVDVVAMMNPLTKFANQIVHSNTIPTLIRKAFSIAEQERPGPVHLELPMDVAGADIDREPLPIPKSRRPIAEYKAISWAIDMIKEAKHPLILLAAGA</sequence>
<dbReference type="Pfam" id="PF02776">
    <property type="entry name" value="TPP_enzyme_N"/>
    <property type="match status" value="1"/>
</dbReference>
<proteinExistence type="inferred from homology"/>
<dbReference type="GO" id="GO:0030976">
    <property type="term" value="F:thiamine pyrophosphate binding"/>
    <property type="evidence" value="ECO:0007669"/>
    <property type="project" value="InterPro"/>
</dbReference>
<gene>
    <name evidence="3" type="ORF">KC909_05780</name>
</gene>
<dbReference type="InterPro" id="IPR029061">
    <property type="entry name" value="THDP-binding"/>
</dbReference>
<accession>A0A955L6L8</accession>
<reference evidence="3" key="1">
    <citation type="submission" date="2020-04" db="EMBL/GenBank/DDBJ databases">
        <authorList>
            <person name="Zhang T."/>
        </authorList>
    </citation>
    <scope>NUCLEOTIDE SEQUENCE</scope>
    <source>
        <strain evidence="3">HKST-UBA14</strain>
    </source>
</reference>
<dbReference type="InterPro" id="IPR045229">
    <property type="entry name" value="TPP_enz"/>
</dbReference>
<feature type="non-terminal residue" evidence="3">
    <location>
        <position position="207"/>
    </location>
</feature>
<dbReference type="Proteomes" id="UP000783287">
    <property type="component" value="Unassembled WGS sequence"/>
</dbReference>
<dbReference type="GO" id="GO:0005948">
    <property type="term" value="C:acetolactate synthase complex"/>
    <property type="evidence" value="ECO:0007669"/>
    <property type="project" value="TreeGrafter"/>
</dbReference>
<comment type="similarity">
    <text evidence="1">Belongs to the TPP enzyme family.</text>
</comment>